<evidence type="ECO:0008006" key="3">
    <source>
        <dbReference type="Google" id="ProtNLM"/>
    </source>
</evidence>
<sequence length="1043" mass="116782">MPPIRPTRGAQPISTGLGAHFISPKKARDPKKMRTIVHIPGVDSKHKRLLAEMATLMNPQVLTTEALSASSGSVPTQPEAPTNFDDIASYPYDEDNSMVNDYQPDEEGPCPTDVAQQDLGRRILPNKMAYNLYTSWKTLIPTLVDPHLKAKPFKSHFDVGLAKLFNVYEARHSQRNDESILSTPKPSNVSLLQGQCASILMQRCPACFGGNLFGRPLSEGGDIHVATDGNFHHRHRRSAGDCPRFYEPSYFLPKTQVDDVGHRIILKKCKRAPKIRSPLVPDEAIDQCEHSYEAADGKKQKAAMESFDDMGVMALICRHDIPLFFANIDSPGEQQKYAVSLIEHLFSLLPQQATVITLYDVGCVLSRSLSQYDILPEPVTSRLRFATTAMHAYGHEWACQLEFNPRMCNGLADRNSTVVISPEAPLVNRPPGWCHRAGDGAVAKDVLNSCGIEIEDLGDQWADQKKSQLSIRAHMYVNMYAPARLKKELDVVLALQADLDTSDRALQATCTVVENDSVTEETLDALESLECSHDHLMNKVEVLYASLNVHDRFPELQGVDLDFRAIGSFFEWDKLDRAVGGANQALGTKLHQQTHKAIAKRQPALMTAIRKFNSYCERLESLYDPSWGVPLPAPLPTKLAGLRNDQTLMEDVWITPSEGDVPRWMEDADVRDGIRALLKQQRCQEERRHLGQEADNLCRWFRDELTALEVALHSPANRTFLFPLQQRRDHVLQLQTKWVTPLASSIHFVSNVTVAVNLAITLCTSEGPSEDGFYSLVPMSLALDEPSPEDDTDEDTEPLFEEAIEEAVLMDVLPDSSISDDEDGEVMAEPEFTISWELPENLSTDPFKVPHPEDRIIVSSSGPLPTRVRPAQDGFPCQVFDPRDQSFLAKPTARLNDTCINGCAALLYSEILKISHIRPCAIFSTHDLPRIRYNALDDILWRNTAWTSFWDKDIWILPIHRPSPVGHRVFCAIYISTKELHLFDSLAERRPWKNDVKDIMNLIARLSSIARQRRGSHNVDLKGWLRLWALGPSGACGSPAGSS</sequence>
<dbReference type="PANTHER" id="PTHR33096">
    <property type="entry name" value="CXC2 DOMAIN-CONTAINING PROTEIN"/>
    <property type="match status" value="1"/>
</dbReference>
<reference evidence="1" key="1">
    <citation type="journal article" date="2020" name="New Phytol.">
        <title>Comparative genomics reveals dynamic genome evolution in host specialist ectomycorrhizal fungi.</title>
        <authorList>
            <person name="Lofgren L.A."/>
            <person name="Nguyen N.H."/>
            <person name="Vilgalys R."/>
            <person name="Ruytinx J."/>
            <person name="Liao H.L."/>
            <person name="Branco S."/>
            <person name="Kuo A."/>
            <person name="LaButti K."/>
            <person name="Lipzen A."/>
            <person name="Andreopoulos W."/>
            <person name="Pangilinan J."/>
            <person name="Riley R."/>
            <person name="Hundley H."/>
            <person name="Na H."/>
            <person name="Barry K."/>
            <person name="Grigoriev I.V."/>
            <person name="Stajich J.E."/>
            <person name="Kennedy P.G."/>
        </authorList>
    </citation>
    <scope>NUCLEOTIDE SEQUENCE</scope>
    <source>
        <strain evidence="1">DOB743</strain>
    </source>
</reference>
<evidence type="ECO:0000313" key="1">
    <source>
        <dbReference type="EMBL" id="KAG1774666.1"/>
    </source>
</evidence>
<dbReference type="AlphaFoldDB" id="A0A9P6ZQJ1"/>
<keyword evidence="2" id="KW-1185">Reference proteome</keyword>
<name>A0A9P6ZQJ1_9AGAM</name>
<dbReference type="OrthoDB" id="2669999at2759"/>
<accession>A0A9P6ZQJ1</accession>
<dbReference type="Pfam" id="PF18758">
    <property type="entry name" value="KDZ"/>
    <property type="match status" value="1"/>
</dbReference>
<dbReference type="InterPro" id="IPR040521">
    <property type="entry name" value="KDZ"/>
</dbReference>
<dbReference type="EMBL" id="JABBWD010000039">
    <property type="protein sequence ID" value="KAG1774666.1"/>
    <property type="molecule type" value="Genomic_DNA"/>
</dbReference>
<dbReference type="Gene3D" id="3.40.395.10">
    <property type="entry name" value="Adenoviral Proteinase, Chain A"/>
    <property type="match status" value="1"/>
</dbReference>
<dbReference type="InterPro" id="IPR038765">
    <property type="entry name" value="Papain-like_cys_pep_sf"/>
</dbReference>
<evidence type="ECO:0000313" key="2">
    <source>
        <dbReference type="Proteomes" id="UP000714275"/>
    </source>
</evidence>
<organism evidence="1 2">
    <name type="scientific">Suillus placidus</name>
    <dbReference type="NCBI Taxonomy" id="48579"/>
    <lineage>
        <taxon>Eukaryota</taxon>
        <taxon>Fungi</taxon>
        <taxon>Dikarya</taxon>
        <taxon>Basidiomycota</taxon>
        <taxon>Agaricomycotina</taxon>
        <taxon>Agaricomycetes</taxon>
        <taxon>Agaricomycetidae</taxon>
        <taxon>Boletales</taxon>
        <taxon>Suillineae</taxon>
        <taxon>Suillaceae</taxon>
        <taxon>Suillus</taxon>
    </lineage>
</organism>
<dbReference type="PANTHER" id="PTHR33096:SF1">
    <property type="entry name" value="CXC1-LIKE CYSTEINE CLUSTER ASSOCIATED WITH KDZ TRANSPOSASES DOMAIN-CONTAINING PROTEIN"/>
    <property type="match status" value="1"/>
</dbReference>
<comment type="caution">
    <text evidence="1">The sequence shown here is derived from an EMBL/GenBank/DDBJ whole genome shotgun (WGS) entry which is preliminary data.</text>
</comment>
<proteinExistence type="predicted"/>
<protein>
    <recommendedName>
        <fullName evidence="3">Ubiquitin-like protease family profile domain-containing protein</fullName>
    </recommendedName>
</protein>
<gene>
    <name evidence="1" type="ORF">EV702DRAFT_1200022</name>
</gene>
<dbReference type="Proteomes" id="UP000714275">
    <property type="component" value="Unassembled WGS sequence"/>
</dbReference>
<dbReference type="SUPFAM" id="SSF54001">
    <property type="entry name" value="Cysteine proteinases"/>
    <property type="match status" value="1"/>
</dbReference>